<feature type="transmembrane region" description="Helical" evidence="8">
    <location>
        <begin position="635"/>
        <end position="653"/>
    </location>
</feature>
<keyword evidence="5 8" id="KW-1133">Transmembrane helix</keyword>
<dbReference type="GO" id="GO:0046983">
    <property type="term" value="F:protein dimerization activity"/>
    <property type="evidence" value="ECO:0007669"/>
    <property type="project" value="InterPro"/>
</dbReference>
<evidence type="ECO:0000256" key="1">
    <source>
        <dbReference type="ARBA" id="ARBA00004651"/>
    </source>
</evidence>
<evidence type="ECO:0000259" key="10">
    <source>
        <dbReference type="Pfam" id="PF16178"/>
    </source>
</evidence>
<evidence type="ECO:0000256" key="5">
    <source>
        <dbReference type="ARBA" id="ARBA00022989"/>
    </source>
</evidence>
<dbReference type="GO" id="GO:0005886">
    <property type="term" value="C:plasma membrane"/>
    <property type="evidence" value="ECO:0007669"/>
    <property type="project" value="UniProtKB-SubCell"/>
</dbReference>
<evidence type="ECO:0000256" key="3">
    <source>
        <dbReference type="ARBA" id="ARBA00022475"/>
    </source>
</evidence>
<feature type="transmembrane region" description="Helical" evidence="8">
    <location>
        <begin position="460"/>
        <end position="477"/>
    </location>
</feature>
<organism evidence="11 12">
    <name type="scientific">Hymenolepis diminuta</name>
    <name type="common">Rat tapeworm</name>
    <dbReference type="NCBI Taxonomy" id="6216"/>
    <lineage>
        <taxon>Eukaryota</taxon>
        <taxon>Metazoa</taxon>
        <taxon>Spiralia</taxon>
        <taxon>Lophotrochozoa</taxon>
        <taxon>Platyhelminthes</taxon>
        <taxon>Cestoda</taxon>
        <taxon>Eucestoda</taxon>
        <taxon>Cyclophyllidea</taxon>
        <taxon>Hymenolepididae</taxon>
        <taxon>Hymenolepis</taxon>
    </lineage>
</organism>
<keyword evidence="4 8" id="KW-0812">Transmembrane</keyword>
<keyword evidence="12" id="KW-1185">Reference proteome</keyword>
<evidence type="ECO:0000256" key="8">
    <source>
        <dbReference type="RuleBase" id="RU280814"/>
    </source>
</evidence>
<comment type="subcellular location">
    <subcellularLocation>
        <location evidence="1">Cell membrane</location>
        <topology evidence="1">Multi-pass membrane protein</topology>
    </subcellularLocation>
    <subcellularLocation>
        <location evidence="8">Membrane</location>
        <topology evidence="8">Multi-pass membrane protein</topology>
    </subcellularLocation>
</comment>
<sequence>MNNPINIKTFSDLVHKSQISRVNKGEEGLLYNLDGNEYNSTSREMFFQDGKRRIDYVLVYRDGEMDDNIKSKRYAFLTALAEQMIEIEVENCRGEIVAKTGPQSAGFKEDAAFLLEHMESSHGALGPDWQYDSDDDTNPLEAAIRAHQDLVFVKLHATWSTLIRVAEVLQFRKPLKQVKVERLELQEGVKCSSCFDLDKKNIFKLPAPYRAPFTRARMSLFEVPEDYDQFFTPSERSLVVDFILKRTGTCGLIPRPWAAGEGENAEAGHQIITEDEVNFENETRAKLDDVKLVNRGKVDLGIDHMINEKVFLTAFPLHEPSHELLELLKSREESTPPTSSAPTYTVENNMRTLLTNQWGSLKMMLKFQPLDYIRLYFGESIAFYFAWLGLYTYWLIPVGIFGLLVFCLSAIDISDDRIVEDICNGGGEIVMCPTCNKGCRLWLLNASCFSAKMTHLVDNLGTVLFAIFMAIWATLFMENWKRYQNVLAHRWNVNLLESVDEPPRPEFLALIKKRGYKTSINPVTGREEPTVPFWSRKLPIATLSFASVLFGVLLCLATLIGVIFYRLVVNTLLLQSENVFISTVAGMITTITSSCINLVFIFILKFIYDKIAVKLTDMENHRTQSEYDDSLTLKLYLLQFVNLYSSIFYIAFIQGTTASLPGDDSVPIRSSGCDNGNCLFQLFIQLAIIMVGKQFLNFITENTIPPIKRCLSVYFARRRSSKERNTITENPPHYGSIETGEPERAPLKGANRPILYNCRLNYTLLDGGSRPLFDEYLEMLIQYGFITMFVPAFPIAPLFALFNNMFELRTDAKKFLRLMRRPIIKREKGIGIWYGILSVVSSLAIRTNACLIAFTSEFLERMNYVFYYSPNRNLDGYVDFSLSYMNVSRFTLNAKDEALLGNSTYCRYRDFREPPTAADPYAYTPVYWHNLAVKFAFVFIFENVAIALCALIAKCIPDMPESLIIISRHEARVINELLLQSELSDSKEEKTEGPPTQQPPIGFACVDEIKPKRTLSFVYFPYTTSGLRMGSAVDGSICL</sequence>
<feature type="transmembrane region" description="Helical" evidence="8">
    <location>
        <begin position="829"/>
        <end position="854"/>
    </location>
</feature>
<feature type="domain" description="Anoctamin dimerisation" evidence="10">
    <location>
        <begin position="46"/>
        <end position="92"/>
    </location>
</feature>
<dbReference type="Pfam" id="PF16178">
    <property type="entry name" value="Anoct_dimer"/>
    <property type="match status" value="3"/>
</dbReference>
<dbReference type="InterPro" id="IPR007632">
    <property type="entry name" value="Anoctamin"/>
</dbReference>
<evidence type="ECO:0000256" key="2">
    <source>
        <dbReference type="ARBA" id="ARBA00009671"/>
    </source>
</evidence>
<dbReference type="InterPro" id="IPR032394">
    <property type="entry name" value="Anoct_dimer"/>
</dbReference>
<dbReference type="GO" id="GO:0005254">
    <property type="term" value="F:chloride channel activity"/>
    <property type="evidence" value="ECO:0007669"/>
    <property type="project" value="TreeGrafter"/>
</dbReference>
<feature type="transmembrane region" description="Helical" evidence="8">
    <location>
        <begin position="579"/>
        <end position="604"/>
    </location>
</feature>
<keyword evidence="6 8" id="KW-0472">Membrane</keyword>
<evidence type="ECO:0000259" key="9">
    <source>
        <dbReference type="Pfam" id="PF04547"/>
    </source>
</evidence>
<feature type="domain" description="Anoctamin transmembrane" evidence="9">
    <location>
        <begin position="373"/>
        <end position="965"/>
    </location>
</feature>
<dbReference type="InterPro" id="IPR049452">
    <property type="entry name" value="Anoctamin_TM"/>
</dbReference>
<keyword evidence="3" id="KW-1003">Cell membrane</keyword>
<dbReference type="PANTHER" id="PTHR12308">
    <property type="entry name" value="ANOCTAMIN"/>
    <property type="match status" value="1"/>
</dbReference>
<feature type="domain" description="Anoctamin dimerisation" evidence="10">
    <location>
        <begin position="146"/>
        <end position="247"/>
    </location>
</feature>
<dbReference type="EMBL" id="CABIJS010000066">
    <property type="protein sequence ID" value="VUZ41608.1"/>
    <property type="molecule type" value="Genomic_DNA"/>
</dbReference>
<feature type="transmembrane region" description="Helical" evidence="8">
    <location>
        <begin position="381"/>
        <end position="411"/>
    </location>
</feature>
<gene>
    <name evidence="11" type="ORF">WMSIL1_LOCUS2493</name>
</gene>
<evidence type="ECO:0000313" key="12">
    <source>
        <dbReference type="Proteomes" id="UP000321570"/>
    </source>
</evidence>
<evidence type="ECO:0000256" key="7">
    <source>
        <dbReference type="ARBA" id="ARBA00023180"/>
    </source>
</evidence>
<proteinExistence type="inferred from homology"/>
<name>A0A564Y474_HYMDI</name>
<protein>
    <recommendedName>
        <fullName evidence="8">Anoctamin</fullName>
    </recommendedName>
</protein>
<dbReference type="AlphaFoldDB" id="A0A564Y474"/>
<feature type="transmembrane region" description="Helical" evidence="8">
    <location>
        <begin position="780"/>
        <end position="808"/>
    </location>
</feature>
<feature type="transmembrane region" description="Helical" evidence="8">
    <location>
        <begin position="543"/>
        <end position="567"/>
    </location>
</feature>
<accession>A0A564Y474</accession>
<dbReference type="Proteomes" id="UP000321570">
    <property type="component" value="Unassembled WGS sequence"/>
</dbReference>
<feature type="domain" description="Anoctamin dimerisation" evidence="10">
    <location>
        <begin position="293"/>
        <end position="370"/>
    </location>
</feature>
<feature type="transmembrane region" description="Helical" evidence="8">
    <location>
        <begin position="931"/>
        <end position="953"/>
    </location>
</feature>
<reference evidence="11 12" key="1">
    <citation type="submission" date="2019-07" db="EMBL/GenBank/DDBJ databases">
        <authorList>
            <person name="Jastrzebski P J."/>
            <person name="Paukszto L."/>
            <person name="Jastrzebski P J."/>
        </authorList>
    </citation>
    <scope>NUCLEOTIDE SEQUENCE [LARGE SCALE GENOMIC DNA]</scope>
    <source>
        <strain evidence="11 12">WMS-il1</strain>
    </source>
</reference>
<dbReference type="PANTHER" id="PTHR12308:SF83">
    <property type="entry name" value="ANOCTAMIN"/>
    <property type="match status" value="1"/>
</dbReference>
<evidence type="ECO:0000313" key="11">
    <source>
        <dbReference type="EMBL" id="VUZ41608.1"/>
    </source>
</evidence>
<evidence type="ECO:0000256" key="4">
    <source>
        <dbReference type="ARBA" id="ARBA00022692"/>
    </source>
</evidence>
<dbReference type="Pfam" id="PF04547">
    <property type="entry name" value="Anoctamin"/>
    <property type="match status" value="1"/>
</dbReference>
<evidence type="ECO:0000256" key="6">
    <source>
        <dbReference type="ARBA" id="ARBA00023136"/>
    </source>
</evidence>
<keyword evidence="7" id="KW-0325">Glycoprotein</keyword>
<comment type="similarity">
    <text evidence="2 8">Belongs to the anoctamin family.</text>
</comment>